<evidence type="ECO:0000256" key="2">
    <source>
        <dbReference type="ARBA" id="ARBA00023242"/>
    </source>
</evidence>
<sequence length="411" mass="46029">MHVFPSFGLLGSTSQEAVNSQLIEKRQHENSNVITFQHYTLDSTRESNSKGSSRNKRPRIGNACDQCKKKKKACTGERPCVSCMKKNLACHYVDDTLVRTPPNDVKQPKQPGLNITPSDDTCHTVMTTTPSTTLRPAVQFVYNYPASAQQQISPPPPPLPPAPPSQSPNDKSDASFSNLFIQDPYLNSFGYFGGSSVFSAEPRSPNPTSTKIICHTSPSQILSHMNITTRDQHYLLGVYCQNVDTFYPVFSLDYLKDQLNSPPSPSTRATSLNALFFCALFARAAYLVRNNRASNNLMYGQISTHFLSHAQYIRDSYLDDPSPTCSTVLALLIMANHLECNRLRHQLPVAWKLVGEACTAAVTMGLHAQEPLKMDSTLYQLRLRTFWLTFITDYTIKSIHGRPFLFDEMDM</sequence>
<dbReference type="OrthoDB" id="4161332at2759"/>
<accession>A0A1X2IZ17</accession>
<dbReference type="PANTHER" id="PTHR46910:SF1">
    <property type="entry name" value="MISCELLANEOUS ZN(II)2CYS6 TRANSCRIPTION FACTOR (EUROFUNG)-RELATED"/>
    <property type="match status" value="1"/>
</dbReference>
<feature type="region of interest" description="Disordered" evidence="3">
    <location>
        <begin position="147"/>
        <end position="174"/>
    </location>
</feature>
<dbReference type="PROSITE" id="PS00463">
    <property type="entry name" value="ZN2_CY6_FUNGAL_1"/>
    <property type="match status" value="1"/>
</dbReference>
<dbReference type="GO" id="GO:0000981">
    <property type="term" value="F:DNA-binding transcription factor activity, RNA polymerase II-specific"/>
    <property type="evidence" value="ECO:0007669"/>
    <property type="project" value="InterPro"/>
</dbReference>
<evidence type="ECO:0000256" key="1">
    <source>
        <dbReference type="ARBA" id="ARBA00022723"/>
    </source>
</evidence>
<dbReference type="Gene3D" id="4.10.240.10">
    <property type="entry name" value="Zn(2)-C6 fungal-type DNA-binding domain"/>
    <property type="match status" value="1"/>
</dbReference>
<evidence type="ECO:0000313" key="6">
    <source>
        <dbReference type="Proteomes" id="UP000193560"/>
    </source>
</evidence>
<protein>
    <recommendedName>
        <fullName evidence="4">Zn(2)-C6 fungal-type domain-containing protein</fullName>
    </recommendedName>
</protein>
<name>A0A1X2IZ17_9FUNG</name>
<gene>
    <name evidence="5" type="ORF">BCR42DRAFT_403162</name>
</gene>
<dbReference type="InterPro" id="IPR050987">
    <property type="entry name" value="AtrR-like"/>
</dbReference>
<comment type="caution">
    <text evidence="5">The sequence shown here is derived from an EMBL/GenBank/DDBJ whole genome shotgun (WGS) entry which is preliminary data.</text>
</comment>
<dbReference type="SMART" id="SM00066">
    <property type="entry name" value="GAL4"/>
    <property type="match status" value="1"/>
</dbReference>
<dbReference type="Proteomes" id="UP000193560">
    <property type="component" value="Unassembled WGS sequence"/>
</dbReference>
<dbReference type="Pfam" id="PF04082">
    <property type="entry name" value="Fungal_trans"/>
    <property type="match status" value="1"/>
</dbReference>
<dbReference type="STRING" id="90262.A0A1X2IZ17"/>
<dbReference type="GO" id="GO:0003677">
    <property type="term" value="F:DNA binding"/>
    <property type="evidence" value="ECO:0007669"/>
    <property type="project" value="InterPro"/>
</dbReference>
<proteinExistence type="predicted"/>
<keyword evidence="1" id="KW-0479">Metal-binding</keyword>
<dbReference type="CDD" id="cd12148">
    <property type="entry name" value="fungal_TF_MHR"/>
    <property type="match status" value="1"/>
</dbReference>
<dbReference type="AlphaFoldDB" id="A0A1X2IZ17"/>
<dbReference type="SUPFAM" id="SSF57701">
    <property type="entry name" value="Zn2/Cys6 DNA-binding domain"/>
    <property type="match status" value="1"/>
</dbReference>
<feature type="region of interest" description="Disordered" evidence="3">
    <location>
        <begin position="39"/>
        <end position="59"/>
    </location>
</feature>
<dbReference type="PANTHER" id="PTHR46910">
    <property type="entry name" value="TRANSCRIPTION FACTOR PDR1"/>
    <property type="match status" value="1"/>
</dbReference>
<dbReference type="InterPro" id="IPR001138">
    <property type="entry name" value="Zn2Cys6_DnaBD"/>
</dbReference>
<dbReference type="PROSITE" id="PS50048">
    <property type="entry name" value="ZN2_CY6_FUNGAL_2"/>
    <property type="match status" value="1"/>
</dbReference>
<dbReference type="CDD" id="cd00067">
    <property type="entry name" value="GAL4"/>
    <property type="match status" value="1"/>
</dbReference>
<evidence type="ECO:0000313" key="5">
    <source>
        <dbReference type="EMBL" id="ORZ24547.1"/>
    </source>
</evidence>
<dbReference type="InterPro" id="IPR036864">
    <property type="entry name" value="Zn2-C6_fun-type_DNA-bd_sf"/>
</dbReference>
<evidence type="ECO:0000259" key="4">
    <source>
        <dbReference type="PROSITE" id="PS50048"/>
    </source>
</evidence>
<feature type="compositionally biased region" description="Pro residues" evidence="3">
    <location>
        <begin position="153"/>
        <end position="166"/>
    </location>
</feature>
<evidence type="ECO:0000256" key="3">
    <source>
        <dbReference type="SAM" id="MobiDB-lite"/>
    </source>
</evidence>
<organism evidence="5 6">
    <name type="scientific">Absidia repens</name>
    <dbReference type="NCBI Taxonomy" id="90262"/>
    <lineage>
        <taxon>Eukaryota</taxon>
        <taxon>Fungi</taxon>
        <taxon>Fungi incertae sedis</taxon>
        <taxon>Mucoromycota</taxon>
        <taxon>Mucoromycotina</taxon>
        <taxon>Mucoromycetes</taxon>
        <taxon>Mucorales</taxon>
        <taxon>Cunninghamellaceae</taxon>
        <taxon>Absidia</taxon>
    </lineage>
</organism>
<dbReference type="GO" id="GO:0008270">
    <property type="term" value="F:zinc ion binding"/>
    <property type="evidence" value="ECO:0007669"/>
    <property type="project" value="InterPro"/>
</dbReference>
<feature type="domain" description="Zn(2)-C6 fungal-type" evidence="4">
    <location>
        <begin position="63"/>
        <end position="92"/>
    </location>
</feature>
<reference evidence="5 6" key="1">
    <citation type="submission" date="2016-07" db="EMBL/GenBank/DDBJ databases">
        <title>Pervasive Adenine N6-methylation of Active Genes in Fungi.</title>
        <authorList>
            <consortium name="DOE Joint Genome Institute"/>
            <person name="Mondo S.J."/>
            <person name="Dannebaum R.O."/>
            <person name="Kuo R.C."/>
            <person name="Labutti K."/>
            <person name="Haridas S."/>
            <person name="Kuo A."/>
            <person name="Salamov A."/>
            <person name="Ahrendt S.R."/>
            <person name="Lipzen A."/>
            <person name="Sullivan W."/>
            <person name="Andreopoulos W.B."/>
            <person name="Clum A."/>
            <person name="Lindquist E."/>
            <person name="Daum C."/>
            <person name="Ramamoorthy G.K."/>
            <person name="Gryganskyi A."/>
            <person name="Culley D."/>
            <person name="Magnuson J.K."/>
            <person name="James T.Y."/>
            <person name="O'Malley M.A."/>
            <person name="Stajich J.E."/>
            <person name="Spatafora J.W."/>
            <person name="Visel A."/>
            <person name="Grigoriev I.V."/>
        </authorList>
    </citation>
    <scope>NUCLEOTIDE SEQUENCE [LARGE SCALE GENOMIC DNA]</scope>
    <source>
        <strain evidence="5 6">NRRL 1336</strain>
    </source>
</reference>
<dbReference type="GO" id="GO:0006351">
    <property type="term" value="P:DNA-templated transcription"/>
    <property type="evidence" value="ECO:0007669"/>
    <property type="project" value="InterPro"/>
</dbReference>
<dbReference type="InterPro" id="IPR007219">
    <property type="entry name" value="XnlR_reg_dom"/>
</dbReference>
<dbReference type="EMBL" id="MCGE01000002">
    <property type="protein sequence ID" value="ORZ24547.1"/>
    <property type="molecule type" value="Genomic_DNA"/>
</dbReference>
<keyword evidence="2" id="KW-0539">Nucleus</keyword>
<keyword evidence="6" id="KW-1185">Reference proteome</keyword>
<dbReference type="Pfam" id="PF00172">
    <property type="entry name" value="Zn_clus"/>
    <property type="match status" value="1"/>
</dbReference>